<evidence type="ECO:0000313" key="1">
    <source>
        <dbReference type="EMBL" id="KAH3734743.1"/>
    </source>
</evidence>
<reference evidence="1" key="2">
    <citation type="submission" date="2020-11" db="EMBL/GenBank/DDBJ databases">
        <authorList>
            <person name="McCartney M.A."/>
            <person name="Auch B."/>
            <person name="Kono T."/>
            <person name="Mallez S."/>
            <person name="Becker A."/>
            <person name="Gohl D.M."/>
            <person name="Silverstein K.A.T."/>
            <person name="Koren S."/>
            <person name="Bechman K.B."/>
            <person name="Herman A."/>
            <person name="Abrahante J.E."/>
            <person name="Garbe J."/>
        </authorList>
    </citation>
    <scope>NUCLEOTIDE SEQUENCE</scope>
    <source>
        <strain evidence="1">Duluth1</strain>
        <tissue evidence="1">Whole animal</tissue>
    </source>
</reference>
<dbReference type="AlphaFoldDB" id="A0A9D4CWG1"/>
<proteinExistence type="predicted"/>
<dbReference type="Proteomes" id="UP000828390">
    <property type="component" value="Unassembled WGS sequence"/>
</dbReference>
<organism evidence="1 2">
    <name type="scientific">Dreissena polymorpha</name>
    <name type="common">Zebra mussel</name>
    <name type="synonym">Mytilus polymorpha</name>
    <dbReference type="NCBI Taxonomy" id="45954"/>
    <lineage>
        <taxon>Eukaryota</taxon>
        <taxon>Metazoa</taxon>
        <taxon>Spiralia</taxon>
        <taxon>Lophotrochozoa</taxon>
        <taxon>Mollusca</taxon>
        <taxon>Bivalvia</taxon>
        <taxon>Autobranchia</taxon>
        <taxon>Heteroconchia</taxon>
        <taxon>Euheterodonta</taxon>
        <taxon>Imparidentia</taxon>
        <taxon>Neoheterodontei</taxon>
        <taxon>Myida</taxon>
        <taxon>Dreissenoidea</taxon>
        <taxon>Dreissenidae</taxon>
        <taxon>Dreissena</taxon>
    </lineage>
</organism>
<reference evidence="1" key="1">
    <citation type="journal article" date="2019" name="bioRxiv">
        <title>The Genome of the Zebra Mussel, Dreissena polymorpha: A Resource for Invasive Species Research.</title>
        <authorList>
            <person name="McCartney M.A."/>
            <person name="Auch B."/>
            <person name="Kono T."/>
            <person name="Mallez S."/>
            <person name="Zhang Y."/>
            <person name="Obille A."/>
            <person name="Becker A."/>
            <person name="Abrahante J.E."/>
            <person name="Garbe J."/>
            <person name="Badalamenti J.P."/>
            <person name="Herman A."/>
            <person name="Mangelson H."/>
            <person name="Liachko I."/>
            <person name="Sullivan S."/>
            <person name="Sone E.D."/>
            <person name="Koren S."/>
            <person name="Silverstein K.A.T."/>
            <person name="Beckman K.B."/>
            <person name="Gohl D.M."/>
        </authorList>
    </citation>
    <scope>NUCLEOTIDE SEQUENCE</scope>
    <source>
        <strain evidence="1">Duluth1</strain>
        <tissue evidence="1">Whole animal</tissue>
    </source>
</reference>
<gene>
    <name evidence="1" type="ORF">DPMN_041188</name>
</gene>
<keyword evidence="2" id="KW-1185">Reference proteome</keyword>
<protein>
    <submittedName>
        <fullName evidence="1">Uncharacterized protein</fullName>
    </submittedName>
</protein>
<comment type="caution">
    <text evidence="1">The sequence shown here is derived from an EMBL/GenBank/DDBJ whole genome shotgun (WGS) entry which is preliminary data.</text>
</comment>
<name>A0A9D4CWG1_DREPO</name>
<accession>A0A9D4CWG1</accession>
<evidence type="ECO:0000313" key="2">
    <source>
        <dbReference type="Proteomes" id="UP000828390"/>
    </source>
</evidence>
<dbReference type="EMBL" id="JAIWYP010000011">
    <property type="protein sequence ID" value="KAH3734743.1"/>
    <property type="molecule type" value="Genomic_DNA"/>
</dbReference>
<sequence>MREVFSEPPLVAYRRDRNLCDTLVHNKTSKANFITHTCETNCTYYTKLTRNDIPDTDGRISYSTCHSITCHTRNVVYSLGCNRCQSVVYVGETERHAQRTYDRAFTRRTPPQRETNYNPL</sequence>